<keyword evidence="5" id="KW-1003">Cell membrane</keyword>
<dbReference type="GO" id="GO:0009425">
    <property type="term" value="C:bacterial-type flagellum basal body"/>
    <property type="evidence" value="ECO:0007669"/>
    <property type="project" value="UniProtKB-SubCell"/>
</dbReference>
<keyword evidence="9" id="KW-0975">Bacterial flagellum</keyword>
<keyword evidence="14" id="KW-0966">Cell projection</keyword>
<dbReference type="AlphaFoldDB" id="A0A1V2N8W0"/>
<dbReference type="Pfam" id="PF14842">
    <property type="entry name" value="FliG_N"/>
    <property type="match status" value="1"/>
</dbReference>
<organism evidence="14 15">
    <name type="scientific">Candidatus Liberibacter solanacearum</name>
    <dbReference type="NCBI Taxonomy" id="556287"/>
    <lineage>
        <taxon>Bacteria</taxon>
        <taxon>Pseudomonadati</taxon>
        <taxon>Pseudomonadota</taxon>
        <taxon>Alphaproteobacteria</taxon>
        <taxon>Hyphomicrobiales</taxon>
        <taxon>Rhizobiaceae</taxon>
        <taxon>Liberibacter</taxon>
    </lineage>
</organism>
<dbReference type="PANTHER" id="PTHR30534:SF0">
    <property type="entry name" value="FLAGELLAR MOTOR SWITCH PROTEIN FLIG"/>
    <property type="match status" value="1"/>
</dbReference>
<dbReference type="InterPro" id="IPR011002">
    <property type="entry name" value="FliG_a-hlx"/>
</dbReference>
<gene>
    <name evidence="14" type="ORF">AYO25_01825</name>
</gene>
<accession>A0A1V2N8W0</accession>
<comment type="subcellular location">
    <subcellularLocation>
        <location evidence="1">Bacterial flagellum basal body</location>
    </subcellularLocation>
    <subcellularLocation>
        <location evidence="2">Cell membrane</location>
        <topology evidence="2">Peripheral membrane protein</topology>
        <orientation evidence="2">Cytoplasmic side</orientation>
    </subcellularLocation>
</comment>
<dbReference type="InterPro" id="IPR000090">
    <property type="entry name" value="Flg_Motor_Flig"/>
</dbReference>
<dbReference type="GO" id="GO:0005886">
    <property type="term" value="C:plasma membrane"/>
    <property type="evidence" value="ECO:0007669"/>
    <property type="project" value="UniProtKB-SubCell"/>
</dbReference>
<keyword evidence="7" id="KW-0283">Flagellar rotation</keyword>
<evidence type="ECO:0000313" key="15">
    <source>
        <dbReference type="Proteomes" id="UP000189542"/>
    </source>
</evidence>
<keyword evidence="8" id="KW-0472">Membrane</keyword>
<evidence type="ECO:0000259" key="13">
    <source>
        <dbReference type="Pfam" id="PF14842"/>
    </source>
</evidence>
<comment type="similarity">
    <text evidence="3">Belongs to the FliG family.</text>
</comment>
<evidence type="ECO:0000256" key="4">
    <source>
        <dbReference type="ARBA" id="ARBA00021870"/>
    </source>
</evidence>
<dbReference type="EMBL" id="LVWB01000006">
    <property type="protein sequence ID" value="ONI60030.1"/>
    <property type="molecule type" value="Genomic_DNA"/>
</dbReference>
<dbReference type="PRINTS" id="PR00954">
    <property type="entry name" value="FLGMOTORFLIG"/>
</dbReference>
<feature type="domain" description="Flagellar motor switch protein FliG N-terminal" evidence="13">
    <location>
        <begin position="22"/>
        <end position="116"/>
    </location>
</feature>
<sequence length="353" mass="39976">MRKKEDTVSFGNFYKEISHMPLTQKDKATAILLAMEKKVSGKLLKYFTHAELREIVSSAQLLPEISPEELEDIIDEFESQFIAGIGLTENSKNIESILEEGLGQNKLDQLLNRSNALQEYDNSVWENLKEVDPTAIADFLLKEHPQTTAYILSMIPPSIGASVLLRFPNKIHADIMKRTVNLQKINPYMQETIEKCIVEMLSQLKLTTSTSGPEKVANLINELEKPQVDKLLTSLEEISKEAFDKVRPKVFLFEDLITLSSRDLSIIFNTISLEILGKALYGTSMEIRNQILNCLSVRQRKIIEENISLNDSPLAPREVAFARRSIVQEAISLLKTNKIELGEPITSNKNKFL</sequence>
<reference evidence="14 15" key="1">
    <citation type="journal article" date="2017" name="PLoS ONE">
        <title>Genomic sequence of 'Candidatus Liberibacter solanacearum' haplotype C and its comparison with haplotype A and B genomes.</title>
        <authorList>
            <person name="Wang J."/>
            <person name="Haapalainen M."/>
            <person name="Schott T."/>
            <person name="Thompson S.M."/>
            <person name="Smith G.R."/>
            <person name="Nissinen A.I."/>
            <person name="Pirhonen M."/>
        </authorList>
    </citation>
    <scope>NUCLEOTIDE SEQUENCE [LARGE SCALE GENOMIC DNA]</scope>
    <source>
        <strain evidence="14 15">FIN111</strain>
    </source>
</reference>
<dbReference type="GO" id="GO:0006935">
    <property type="term" value="P:chemotaxis"/>
    <property type="evidence" value="ECO:0007669"/>
    <property type="project" value="UniProtKB-KW"/>
</dbReference>
<evidence type="ECO:0000256" key="8">
    <source>
        <dbReference type="ARBA" id="ARBA00023136"/>
    </source>
</evidence>
<dbReference type="RefSeq" id="WP_076969102.1">
    <property type="nucleotide sequence ID" value="NZ_LVWB01000006.1"/>
</dbReference>
<keyword evidence="14" id="KW-0282">Flagellum</keyword>
<dbReference type="InterPro" id="IPR028263">
    <property type="entry name" value="FliG_N"/>
</dbReference>
<evidence type="ECO:0000256" key="1">
    <source>
        <dbReference type="ARBA" id="ARBA00004117"/>
    </source>
</evidence>
<dbReference type="InterPro" id="IPR032779">
    <property type="entry name" value="FliG_M"/>
</dbReference>
<keyword evidence="6" id="KW-0145">Chemotaxis</keyword>
<evidence type="ECO:0000256" key="5">
    <source>
        <dbReference type="ARBA" id="ARBA00022475"/>
    </source>
</evidence>
<evidence type="ECO:0000256" key="6">
    <source>
        <dbReference type="ARBA" id="ARBA00022500"/>
    </source>
</evidence>
<dbReference type="Gene3D" id="1.10.220.30">
    <property type="match status" value="3"/>
</dbReference>
<evidence type="ECO:0000256" key="2">
    <source>
        <dbReference type="ARBA" id="ARBA00004413"/>
    </source>
</evidence>
<comment type="caution">
    <text evidence="14">The sequence shown here is derived from an EMBL/GenBank/DDBJ whole genome shotgun (WGS) entry which is preliminary data.</text>
</comment>
<dbReference type="GO" id="GO:0003774">
    <property type="term" value="F:cytoskeletal motor activity"/>
    <property type="evidence" value="ECO:0007669"/>
    <property type="project" value="InterPro"/>
</dbReference>
<dbReference type="Proteomes" id="UP000189542">
    <property type="component" value="Unassembled WGS sequence"/>
</dbReference>
<evidence type="ECO:0000256" key="10">
    <source>
        <dbReference type="ARBA" id="ARBA00025598"/>
    </source>
</evidence>
<keyword evidence="14" id="KW-0969">Cilium</keyword>
<dbReference type="GO" id="GO:0071973">
    <property type="term" value="P:bacterial-type flagellum-dependent cell motility"/>
    <property type="evidence" value="ECO:0007669"/>
    <property type="project" value="InterPro"/>
</dbReference>
<feature type="domain" description="Flagellar motor switch protein FliG middle" evidence="12">
    <location>
        <begin position="133"/>
        <end position="204"/>
    </location>
</feature>
<evidence type="ECO:0000256" key="9">
    <source>
        <dbReference type="ARBA" id="ARBA00023143"/>
    </source>
</evidence>
<dbReference type="InterPro" id="IPR023087">
    <property type="entry name" value="Flg_Motor_Flig_C"/>
</dbReference>
<name>A0A1V2N8W0_9HYPH</name>
<dbReference type="SUPFAM" id="SSF48029">
    <property type="entry name" value="FliG"/>
    <property type="match status" value="2"/>
</dbReference>
<proteinExistence type="inferred from homology"/>
<evidence type="ECO:0000259" key="11">
    <source>
        <dbReference type="Pfam" id="PF01706"/>
    </source>
</evidence>
<evidence type="ECO:0000256" key="7">
    <source>
        <dbReference type="ARBA" id="ARBA00022779"/>
    </source>
</evidence>
<dbReference type="Pfam" id="PF14841">
    <property type="entry name" value="FliG_M"/>
    <property type="match status" value="1"/>
</dbReference>
<comment type="function">
    <text evidence="10">FliG is one of three proteins (FliG, FliN, FliM) that forms the rotor-mounted switch complex (C ring), located at the base of the basal body. This complex interacts with the CheY and CheZ chemotaxis proteins, in addition to contacting components of the motor that determine the direction of flagellar rotation.</text>
</comment>
<evidence type="ECO:0000256" key="3">
    <source>
        <dbReference type="ARBA" id="ARBA00010299"/>
    </source>
</evidence>
<feature type="domain" description="Flagellar motor switch protein FliG C-terminal" evidence="11">
    <location>
        <begin position="234"/>
        <end position="341"/>
    </location>
</feature>
<dbReference type="OrthoDB" id="9780302at2"/>
<dbReference type="Pfam" id="PF01706">
    <property type="entry name" value="FliG_C"/>
    <property type="match status" value="1"/>
</dbReference>
<evidence type="ECO:0000259" key="12">
    <source>
        <dbReference type="Pfam" id="PF14841"/>
    </source>
</evidence>
<dbReference type="PANTHER" id="PTHR30534">
    <property type="entry name" value="FLAGELLAR MOTOR SWITCH PROTEIN FLIG"/>
    <property type="match status" value="1"/>
</dbReference>
<protein>
    <recommendedName>
        <fullName evidence="4">Flagellar motor switch protein FliG</fullName>
    </recommendedName>
</protein>
<evidence type="ECO:0000313" key="14">
    <source>
        <dbReference type="EMBL" id="ONI60030.1"/>
    </source>
</evidence>